<comment type="similarity">
    <text evidence="1">Belongs to the AB hydrolase superfamily. AB hydrolase 2 family.</text>
</comment>
<dbReference type="EMBL" id="QGDT01000017">
    <property type="protein sequence ID" value="PWJ54542.1"/>
    <property type="molecule type" value="Genomic_DNA"/>
</dbReference>
<dbReference type="InterPro" id="IPR029058">
    <property type="entry name" value="AB_hydrolase_fold"/>
</dbReference>
<proteinExistence type="inferred from homology"/>
<dbReference type="SUPFAM" id="SSF53474">
    <property type="entry name" value="alpha/beta-Hydrolases"/>
    <property type="match status" value="1"/>
</dbReference>
<dbReference type="Proteomes" id="UP000245880">
    <property type="component" value="Unassembled WGS sequence"/>
</dbReference>
<evidence type="ECO:0000313" key="4">
    <source>
        <dbReference type="EMBL" id="PWJ54542.1"/>
    </source>
</evidence>
<organism evidence="4 5">
    <name type="scientific">Dyadobacter jejuensis</name>
    <dbReference type="NCBI Taxonomy" id="1082580"/>
    <lineage>
        <taxon>Bacteria</taxon>
        <taxon>Pseudomonadati</taxon>
        <taxon>Bacteroidota</taxon>
        <taxon>Cytophagia</taxon>
        <taxon>Cytophagales</taxon>
        <taxon>Spirosomataceae</taxon>
        <taxon>Dyadobacter</taxon>
    </lineage>
</organism>
<dbReference type="PANTHER" id="PTHR10655">
    <property type="entry name" value="LYSOPHOSPHOLIPASE-RELATED"/>
    <property type="match status" value="1"/>
</dbReference>
<accession>A0A316AAG8</accession>
<dbReference type="GO" id="GO:0016787">
    <property type="term" value="F:hydrolase activity"/>
    <property type="evidence" value="ECO:0007669"/>
    <property type="project" value="UniProtKB-KW"/>
</dbReference>
<dbReference type="Pfam" id="PF02230">
    <property type="entry name" value="Abhydrolase_2"/>
    <property type="match status" value="1"/>
</dbReference>
<gene>
    <name evidence="4" type="ORF">CLV98_11780</name>
</gene>
<dbReference type="RefSeq" id="WP_109677804.1">
    <property type="nucleotide sequence ID" value="NZ_QGDT01000017.1"/>
</dbReference>
<name>A0A316AAG8_9BACT</name>
<comment type="caution">
    <text evidence="4">The sequence shown here is derived from an EMBL/GenBank/DDBJ whole genome shotgun (WGS) entry which is preliminary data.</text>
</comment>
<evidence type="ECO:0000256" key="2">
    <source>
        <dbReference type="ARBA" id="ARBA00022801"/>
    </source>
</evidence>
<evidence type="ECO:0000256" key="1">
    <source>
        <dbReference type="ARBA" id="ARBA00006499"/>
    </source>
</evidence>
<protein>
    <submittedName>
        <fullName evidence="4">Phospholipase/carboxylesterase</fullName>
    </submittedName>
</protein>
<sequence>MQTLNDMEWRGAPINQAPKVMIMVHGRGASAESILDLHRYFNDPDLSYVAPQAAGGSWYPYSFMAPMEQNEPGLSTGLNTLAGMVAELKQQYGIGAESIYLLGFSQGACLVLEYAARNAQRYVGVLALSGGLIGPEGTDRNYAGDFGQTPILIGCSDVDSHIPKARVLESGEVLKAMGADTTVQLYKNFGHSVHQNEITYINDLLKVTR</sequence>
<reference evidence="4 5" key="1">
    <citation type="submission" date="2018-03" db="EMBL/GenBank/DDBJ databases">
        <title>Genomic Encyclopedia of Archaeal and Bacterial Type Strains, Phase II (KMG-II): from individual species to whole genera.</title>
        <authorList>
            <person name="Goeker M."/>
        </authorList>
    </citation>
    <scope>NUCLEOTIDE SEQUENCE [LARGE SCALE GENOMIC DNA]</scope>
    <source>
        <strain evidence="4 5">DSM 100346</strain>
    </source>
</reference>
<evidence type="ECO:0000259" key="3">
    <source>
        <dbReference type="Pfam" id="PF02230"/>
    </source>
</evidence>
<evidence type="ECO:0000313" key="5">
    <source>
        <dbReference type="Proteomes" id="UP000245880"/>
    </source>
</evidence>
<dbReference type="Gene3D" id="3.40.50.1820">
    <property type="entry name" value="alpha/beta hydrolase"/>
    <property type="match status" value="1"/>
</dbReference>
<feature type="domain" description="Phospholipase/carboxylesterase/thioesterase" evidence="3">
    <location>
        <begin position="13"/>
        <end position="207"/>
    </location>
</feature>
<dbReference type="InterPro" id="IPR050565">
    <property type="entry name" value="LYPA1-2/EST-like"/>
</dbReference>
<dbReference type="InterPro" id="IPR003140">
    <property type="entry name" value="PLipase/COase/thioEstase"/>
</dbReference>
<dbReference type="PANTHER" id="PTHR10655:SF17">
    <property type="entry name" value="LYSOPHOSPHOLIPASE-LIKE PROTEIN 1"/>
    <property type="match status" value="1"/>
</dbReference>
<keyword evidence="2" id="KW-0378">Hydrolase</keyword>
<dbReference type="AlphaFoldDB" id="A0A316AAG8"/>
<keyword evidence="5" id="KW-1185">Reference proteome</keyword>
<dbReference type="OrthoDB" id="9801763at2"/>